<organism evidence="10 11">
    <name type="scientific">Anaerocolumna cellulosilytica</name>
    <dbReference type="NCBI Taxonomy" id="433286"/>
    <lineage>
        <taxon>Bacteria</taxon>
        <taxon>Bacillati</taxon>
        <taxon>Bacillota</taxon>
        <taxon>Clostridia</taxon>
        <taxon>Lachnospirales</taxon>
        <taxon>Lachnospiraceae</taxon>
        <taxon>Anaerocolumna</taxon>
    </lineage>
</organism>
<keyword evidence="5" id="KW-0902">Two-component regulatory system</keyword>
<dbReference type="SMART" id="SM00448">
    <property type="entry name" value="REC"/>
    <property type="match status" value="1"/>
</dbReference>
<evidence type="ECO:0000256" key="5">
    <source>
        <dbReference type="ARBA" id="ARBA00023012"/>
    </source>
</evidence>
<dbReference type="PROSITE" id="PS01124">
    <property type="entry name" value="HTH_ARAC_FAMILY_2"/>
    <property type="match status" value="1"/>
</dbReference>
<keyword evidence="11" id="KW-1185">Reference proteome</keyword>
<keyword evidence="7 10" id="KW-0238">DNA-binding</keyword>
<dbReference type="GO" id="GO:0003700">
    <property type="term" value="F:DNA-binding transcription factor activity"/>
    <property type="evidence" value="ECO:0007669"/>
    <property type="project" value="InterPro"/>
</dbReference>
<dbReference type="SUPFAM" id="SSF52172">
    <property type="entry name" value="CheY-like"/>
    <property type="match status" value="1"/>
</dbReference>
<evidence type="ECO:0000256" key="7">
    <source>
        <dbReference type="ARBA" id="ARBA00023125"/>
    </source>
</evidence>
<evidence type="ECO:0000256" key="6">
    <source>
        <dbReference type="ARBA" id="ARBA00023015"/>
    </source>
</evidence>
<reference evidence="10 11" key="1">
    <citation type="journal article" date="2016" name="Int. J. Syst. Evol. Microbiol.">
        <title>Descriptions of Anaerotaenia torta gen. nov., sp. nov. and Anaerocolumna cellulosilytica gen. nov., sp. nov. isolated from a methanogenic reactor of cattle waste.</title>
        <authorList>
            <person name="Uek A."/>
            <person name="Ohtaki Y."/>
            <person name="Kaku N."/>
            <person name="Ueki K."/>
        </authorList>
    </citation>
    <scope>NUCLEOTIDE SEQUENCE [LARGE SCALE GENOMIC DNA]</scope>
    <source>
        <strain evidence="10 11">SN021</strain>
    </source>
</reference>
<evidence type="ECO:0000256" key="3">
    <source>
        <dbReference type="ARBA" id="ARBA00022490"/>
    </source>
</evidence>
<keyword evidence="3" id="KW-0963">Cytoplasm</keyword>
<keyword evidence="6" id="KW-0805">Transcription regulation</keyword>
<dbReference type="GO" id="GO:0000160">
    <property type="term" value="P:phosphorelay signal transduction system"/>
    <property type="evidence" value="ECO:0007669"/>
    <property type="project" value="UniProtKB-KW"/>
</dbReference>
<dbReference type="Gene3D" id="3.40.50.2300">
    <property type="match status" value="1"/>
</dbReference>
<evidence type="ECO:0000313" key="11">
    <source>
        <dbReference type="Proteomes" id="UP000515561"/>
    </source>
</evidence>
<gene>
    <name evidence="10" type="ORF">acsn021_15770</name>
</gene>
<evidence type="ECO:0000256" key="4">
    <source>
        <dbReference type="ARBA" id="ARBA00022553"/>
    </source>
</evidence>
<dbReference type="InterPro" id="IPR011006">
    <property type="entry name" value="CheY-like_superfamily"/>
</dbReference>
<dbReference type="KEGG" id="acel:acsn021_15770"/>
<dbReference type="GO" id="GO:0043565">
    <property type="term" value="F:sequence-specific DNA binding"/>
    <property type="evidence" value="ECO:0007669"/>
    <property type="project" value="InterPro"/>
</dbReference>
<dbReference type="GO" id="GO:0005737">
    <property type="term" value="C:cytoplasm"/>
    <property type="evidence" value="ECO:0007669"/>
    <property type="project" value="UniProtKB-SubCell"/>
</dbReference>
<dbReference type="InterPro" id="IPR018060">
    <property type="entry name" value="HTH_AraC"/>
</dbReference>
<dbReference type="SUPFAM" id="SSF46689">
    <property type="entry name" value="Homeodomain-like"/>
    <property type="match status" value="1"/>
</dbReference>
<evidence type="ECO:0000256" key="1">
    <source>
        <dbReference type="ARBA" id="ARBA00004496"/>
    </source>
</evidence>
<evidence type="ECO:0000256" key="2">
    <source>
        <dbReference type="ARBA" id="ARBA00018672"/>
    </source>
</evidence>
<dbReference type="InterPro" id="IPR009057">
    <property type="entry name" value="Homeodomain-like_sf"/>
</dbReference>
<dbReference type="Pfam" id="PF00072">
    <property type="entry name" value="Response_reg"/>
    <property type="match status" value="1"/>
</dbReference>
<evidence type="ECO:0000256" key="8">
    <source>
        <dbReference type="ARBA" id="ARBA00023163"/>
    </source>
</evidence>
<dbReference type="RefSeq" id="WP_184094298.1">
    <property type="nucleotide sequence ID" value="NZ_AP023367.1"/>
</dbReference>
<dbReference type="AlphaFoldDB" id="A0A6S6R4L7"/>
<name>A0A6S6R4L7_9FIRM</name>
<dbReference type="EMBL" id="AP023367">
    <property type="protein sequence ID" value="BCJ94008.1"/>
    <property type="molecule type" value="Genomic_DNA"/>
</dbReference>
<dbReference type="InterPro" id="IPR051552">
    <property type="entry name" value="HptR"/>
</dbReference>
<proteinExistence type="predicted"/>
<dbReference type="Gene3D" id="1.10.10.60">
    <property type="entry name" value="Homeodomain-like"/>
    <property type="match status" value="2"/>
</dbReference>
<dbReference type="Proteomes" id="UP000515561">
    <property type="component" value="Chromosome"/>
</dbReference>
<dbReference type="SMART" id="SM00342">
    <property type="entry name" value="HTH_ARAC"/>
    <property type="match status" value="1"/>
</dbReference>
<dbReference type="CDD" id="cd17536">
    <property type="entry name" value="REC_YesN-like"/>
    <property type="match status" value="1"/>
</dbReference>
<protein>
    <recommendedName>
        <fullName evidence="2">Stage 0 sporulation protein A homolog</fullName>
    </recommendedName>
</protein>
<comment type="function">
    <text evidence="9">May play the central regulatory role in sporulation. It may be an element of the effector pathway responsible for the activation of sporulation genes in response to nutritional stress. Spo0A may act in concert with spo0H (a sigma factor) to control the expression of some genes that are critical to the sporulation process.</text>
</comment>
<dbReference type="PANTHER" id="PTHR42713:SF3">
    <property type="entry name" value="TRANSCRIPTIONAL REGULATORY PROTEIN HPTR"/>
    <property type="match status" value="1"/>
</dbReference>
<sequence length="237" mass="27566">MYRVMIIDDEKPLRNLLKMTVPWEELGLEVAGEAASGIEAIHTIDEIKPHIVFVDIRMPFMNGIEFAKLAKKRYKNIRIIILTAFDEFEYARTCIGIGVTEYLVKPLIKQDIIQACEKVISSLREQEPELETESTELFTHFDKMKEYIKRNYRNSELNLTAIAQEFGFNASYLSRRFKADTGMSIIDYITKCRMEKAKECARQKMLMYITAKEVGIPDPNYFGKCFKKYTGIAYSEF</sequence>
<evidence type="ECO:0000313" key="10">
    <source>
        <dbReference type="EMBL" id="BCJ94008.1"/>
    </source>
</evidence>
<dbReference type="Pfam" id="PF12833">
    <property type="entry name" value="HTH_18"/>
    <property type="match status" value="1"/>
</dbReference>
<dbReference type="InterPro" id="IPR001789">
    <property type="entry name" value="Sig_transdc_resp-reg_receiver"/>
</dbReference>
<evidence type="ECO:0000256" key="9">
    <source>
        <dbReference type="ARBA" id="ARBA00024867"/>
    </source>
</evidence>
<comment type="subcellular location">
    <subcellularLocation>
        <location evidence="1">Cytoplasm</location>
    </subcellularLocation>
</comment>
<keyword evidence="4" id="KW-0597">Phosphoprotein</keyword>
<dbReference type="PANTHER" id="PTHR42713">
    <property type="entry name" value="HISTIDINE KINASE-RELATED"/>
    <property type="match status" value="1"/>
</dbReference>
<dbReference type="PROSITE" id="PS50110">
    <property type="entry name" value="RESPONSE_REGULATORY"/>
    <property type="match status" value="1"/>
</dbReference>
<keyword evidence="8" id="KW-0804">Transcription</keyword>
<accession>A0A6S6R4L7</accession>